<dbReference type="InterPro" id="IPR001138">
    <property type="entry name" value="Zn2Cys6_DnaBD"/>
</dbReference>
<dbReference type="PANTHER" id="PTHR46910:SF5">
    <property type="entry name" value="ZN(II)2CYS6 TRANSCRIPTION FACTOR (EUROFUNG)"/>
    <property type="match status" value="1"/>
</dbReference>
<keyword evidence="5" id="KW-0539">Nucleus</keyword>
<dbReference type="Pfam" id="PF00172">
    <property type="entry name" value="Zn_clus"/>
    <property type="match status" value="1"/>
</dbReference>
<dbReference type="PANTHER" id="PTHR46910">
    <property type="entry name" value="TRANSCRIPTION FACTOR PDR1"/>
    <property type="match status" value="1"/>
</dbReference>
<proteinExistence type="predicted"/>
<evidence type="ECO:0000313" key="9">
    <source>
        <dbReference type="Proteomes" id="UP000223968"/>
    </source>
</evidence>
<accession>A0A2B7XHT2</accession>
<keyword evidence="4" id="KW-0804">Transcription</keyword>
<dbReference type="SMART" id="SM00066">
    <property type="entry name" value="GAL4"/>
    <property type="match status" value="1"/>
</dbReference>
<keyword evidence="1" id="KW-0479">Metal-binding</keyword>
<dbReference type="InterPro" id="IPR007219">
    <property type="entry name" value="XnlR_reg_dom"/>
</dbReference>
<feature type="region of interest" description="Disordered" evidence="6">
    <location>
        <begin position="94"/>
        <end position="168"/>
    </location>
</feature>
<evidence type="ECO:0000256" key="6">
    <source>
        <dbReference type="SAM" id="MobiDB-lite"/>
    </source>
</evidence>
<keyword evidence="3" id="KW-0238">DNA-binding</keyword>
<dbReference type="GO" id="GO:0003677">
    <property type="term" value="F:DNA binding"/>
    <property type="evidence" value="ECO:0007669"/>
    <property type="project" value="UniProtKB-KW"/>
</dbReference>
<feature type="compositionally biased region" description="Low complexity" evidence="6">
    <location>
        <begin position="125"/>
        <end position="141"/>
    </location>
</feature>
<keyword evidence="2" id="KW-0805">Transcription regulation</keyword>
<feature type="compositionally biased region" description="Basic and acidic residues" evidence="6">
    <location>
        <begin position="107"/>
        <end position="123"/>
    </location>
</feature>
<dbReference type="GO" id="GO:0006351">
    <property type="term" value="P:DNA-templated transcription"/>
    <property type="evidence" value="ECO:0007669"/>
    <property type="project" value="InterPro"/>
</dbReference>
<dbReference type="GO" id="GO:0008270">
    <property type="term" value="F:zinc ion binding"/>
    <property type="evidence" value="ECO:0007669"/>
    <property type="project" value="InterPro"/>
</dbReference>
<protein>
    <recommendedName>
        <fullName evidence="7">Zn(2)-C6 fungal-type domain-containing protein</fullName>
    </recommendedName>
</protein>
<feature type="region of interest" description="Disordered" evidence="6">
    <location>
        <begin position="695"/>
        <end position="726"/>
    </location>
</feature>
<dbReference type="CDD" id="cd00067">
    <property type="entry name" value="GAL4"/>
    <property type="match status" value="1"/>
</dbReference>
<dbReference type="Proteomes" id="UP000223968">
    <property type="component" value="Unassembled WGS sequence"/>
</dbReference>
<evidence type="ECO:0000256" key="4">
    <source>
        <dbReference type="ARBA" id="ARBA00023163"/>
    </source>
</evidence>
<evidence type="ECO:0000256" key="5">
    <source>
        <dbReference type="ARBA" id="ARBA00023242"/>
    </source>
</evidence>
<dbReference type="AlphaFoldDB" id="A0A2B7XHT2"/>
<name>A0A2B7XHT2_9EURO</name>
<reference evidence="8 9" key="1">
    <citation type="submission" date="2017-10" db="EMBL/GenBank/DDBJ databases">
        <title>Comparative genomics in systemic dimorphic fungi from Ajellomycetaceae.</title>
        <authorList>
            <person name="Munoz J.F."/>
            <person name="Mcewen J.G."/>
            <person name="Clay O.K."/>
            <person name="Cuomo C.A."/>
        </authorList>
    </citation>
    <scope>NUCLEOTIDE SEQUENCE [LARGE SCALE GENOMIC DNA]</scope>
    <source>
        <strain evidence="8 9">UAMH5409</strain>
    </source>
</reference>
<comment type="caution">
    <text evidence="8">The sequence shown here is derived from an EMBL/GenBank/DDBJ whole genome shotgun (WGS) entry which is preliminary data.</text>
</comment>
<organism evidence="8 9">
    <name type="scientific">Helicocarpus griseus UAMH5409</name>
    <dbReference type="NCBI Taxonomy" id="1447875"/>
    <lineage>
        <taxon>Eukaryota</taxon>
        <taxon>Fungi</taxon>
        <taxon>Dikarya</taxon>
        <taxon>Ascomycota</taxon>
        <taxon>Pezizomycotina</taxon>
        <taxon>Eurotiomycetes</taxon>
        <taxon>Eurotiomycetidae</taxon>
        <taxon>Onygenales</taxon>
        <taxon>Ajellomycetaceae</taxon>
        <taxon>Helicocarpus</taxon>
    </lineage>
</organism>
<feature type="compositionally biased region" description="Gly residues" evidence="6">
    <location>
        <begin position="695"/>
        <end position="718"/>
    </location>
</feature>
<dbReference type="EMBL" id="PDNB01000103">
    <property type="protein sequence ID" value="PGH08262.1"/>
    <property type="molecule type" value="Genomic_DNA"/>
</dbReference>
<evidence type="ECO:0000256" key="3">
    <source>
        <dbReference type="ARBA" id="ARBA00023125"/>
    </source>
</evidence>
<feature type="compositionally biased region" description="Low complexity" evidence="6">
    <location>
        <begin position="94"/>
        <end position="104"/>
    </location>
</feature>
<dbReference type="CDD" id="cd12148">
    <property type="entry name" value="fungal_TF_MHR"/>
    <property type="match status" value="1"/>
</dbReference>
<gene>
    <name evidence="8" type="ORF">AJ79_06048</name>
</gene>
<sequence>MDVDQADMPHSQETSASRACDNCRIRKIKCDRGSPCSNCRTSESTCRTSPRVKEQRQRILISHQYEKKIEIIDQRLAGIEQLLRDLTVNINNNNKSLSQQQQQKPRSSRDFRLDGSDGGHAAEQRSLPSLPLPTTLPAAEEAPPPPRANLTTRKKTNQNPEYEGETSMTAHSAHASELFEKAVVKTPLAEHSPEIMDALSALKDIVARQKLPSSIHTLRFAGQKPTAGKIDLSALELPPLDAVLSLLRKAKETTPFFLLNLPFLDVPSITQLCKDLYFCTEDYSTAHFAIVNCTLSYMFDEARYFHEPVENQATSSSLSTSISSPASTYSRHATTCRLNFETALNTFDLSLTPSYENIIALALGAFHATELSKPSLCWVYTSAAARMCQSLGWHHTVSGPGISEEEANAKRTLFWFIYVLDKDLMLLLGRSSTLQDYDIALEFPGPPADERNRPWYSMYGIWITYSKIAARIYEQLYSVRALGEEARVRGERAEELAREVEVWKEGYVPFEPSPTTPHSSFFRYAAAMADLSYNHLLTIIYRAKPAPAPLPTNPHDPTTTTTRSSLDPACVNAARNALRLHQQFVADFHNNEPNDYLWRGYIVWSLLHCPFTPYLVLFTHTIATASLDDLALLEQVSNSLESARDISEGGERLFRLCAVFFQVARLYVEVRMREGNQQQQQTVAGNIGRGGGGVGFGGDTGVEGAGRSRGIGGGGGGAAAAAGGQTDPQWQWDADEVDSYLWELGFGPPAGGMMNMGNNGMGQMQHQQQQQQAENGVAVGGGSGGMSPTLQDWFRGNQYMMELLESDYL</sequence>
<dbReference type="PROSITE" id="PS00463">
    <property type="entry name" value="ZN2_CY6_FUNGAL_1"/>
    <property type="match status" value="1"/>
</dbReference>
<dbReference type="PROSITE" id="PS50048">
    <property type="entry name" value="ZN2_CY6_FUNGAL_2"/>
    <property type="match status" value="1"/>
</dbReference>
<evidence type="ECO:0000256" key="1">
    <source>
        <dbReference type="ARBA" id="ARBA00022723"/>
    </source>
</evidence>
<dbReference type="InterPro" id="IPR036864">
    <property type="entry name" value="Zn2-C6_fun-type_DNA-bd_sf"/>
</dbReference>
<dbReference type="InterPro" id="IPR050987">
    <property type="entry name" value="AtrR-like"/>
</dbReference>
<dbReference type="Pfam" id="PF04082">
    <property type="entry name" value="Fungal_trans"/>
    <property type="match status" value="1"/>
</dbReference>
<feature type="domain" description="Zn(2)-C6 fungal-type" evidence="7">
    <location>
        <begin position="19"/>
        <end position="48"/>
    </location>
</feature>
<evidence type="ECO:0000256" key="2">
    <source>
        <dbReference type="ARBA" id="ARBA00023015"/>
    </source>
</evidence>
<dbReference type="GO" id="GO:0000981">
    <property type="term" value="F:DNA-binding transcription factor activity, RNA polymerase II-specific"/>
    <property type="evidence" value="ECO:0007669"/>
    <property type="project" value="InterPro"/>
</dbReference>
<dbReference type="Gene3D" id="4.10.240.10">
    <property type="entry name" value="Zn(2)-C6 fungal-type DNA-binding domain"/>
    <property type="match status" value="1"/>
</dbReference>
<evidence type="ECO:0000313" key="8">
    <source>
        <dbReference type="EMBL" id="PGH08262.1"/>
    </source>
</evidence>
<keyword evidence="9" id="KW-1185">Reference proteome</keyword>
<dbReference type="SMART" id="SM00906">
    <property type="entry name" value="Fungal_trans"/>
    <property type="match status" value="1"/>
</dbReference>
<dbReference type="OrthoDB" id="103819at2759"/>
<dbReference type="STRING" id="1447875.A0A2B7XHT2"/>
<dbReference type="SUPFAM" id="SSF57701">
    <property type="entry name" value="Zn2/Cys6 DNA-binding domain"/>
    <property type="match status" value="1"/>
</dbReference>
<evidence type="ECO:0000259" key="7">
    <source>
        <dbReference type="PROSITE" id="PS50048"/>
    </source>
</evidence>